<reference evidence="11 12" key="1">
    <citation type="submission" date="2021-03" db="EMBL/GenBank/DDBJ databases">
        <title>Complete Genome of Pseudoalteromonas viridis Strain BBR56, a new biocontrol bacterial candidate.</title>
        <authorList>
            <person name="Handayani D.P."/>
            <person name="Isnansetyo A."/>
            <person name="Istiqomah I."/>
            <person name="Jumina J."/>
        </authorList>
    </citation>
    <scope>NUCLEOTIDE SEQUENCE [LARGE SCALE GENOMIC DNA]</scope>
    <source>
        <strain evidence="11 12">BBR56</strain>
    </source>
</reference>
<dbReference type="SUPFAM" id="SSF53383">
    <property type="entry name" value="PLP-dependent transferases"/>
    <property type="match status" value="1"/>
</dbReference>
<evidence type="ECO:0000256" key="5">
    <source>
        <dbReference type="ARBA" id="ARBA00022576"/>
    </source>
</evidence>
<gene>
    <name evidence="9 11" type="primary">hisC</name>
    <name evidence="11" type="ORF">J5X90_07510</name>
</gene>
<comment type="catalytic activity">
    <reaction evidence="8 9">
        <text>L-histidinol phosphate + 2-oxoglutarate = 3-(imidazol-4-yl)-2-oxopropyl phosphate + L-glutamate</text>
        <dbReference type="Rhea" id="RHEA:23744"/>
        <dbReference type="ChEBI" id="CHEBI:16810"/>
        <dbReference type="ChEBI" id="CHEBI:29985"/>
        <dbReference type="ChEBI" id="CHEBI:57766"/>
        <dbReference type="ChEBI" id="CHEBI:57980"/>
        <dbReference type="EC" id="2.6.1.9"/>
    </reaction>
</comment>
<dbReference type="InterPro" id="IPR015422">
    <property type="entry name" value="PyrdxlP-dep_Trfase_small"/>
</dbReference>
<feature type="domain" description="Aminotransferase class I/classII large" evidence="10">
    <location>
        <begin position="35"/>
        <end position="353"/>
    </location>
</feature>
<protein>
    <recommendedName>
        <fullName evidence="9">Histidinol-phosphate aminotransferase</fullName>
        <ecNumber evidence="9">2.6.1.9</ecNumber>
    </recommendedName>
    <alternativeName>
        <fullName evidence="9">Imidazole acetol-phosphate transaminase</fullName>
    </alternativeName>
</protein>
<evidence type="ECO:0000256" key="4">
    <source>
        <dbReference type="ARBA" id="ARBA00011738"/>
    </source>
</evidence>
<keyword evidence="12" id="KW-1185">Reference proteome</keyword>
<comment type="similarity">
    <text evidence="3 9">Belongs to the class-II pyridoxal-phosphate-dependent aminotransferase family. Histidinol-phosphate aminotransferase subfamily.</text>
</comment>
<keyword evidence="6 9" id="KW-0808">Transferase</keyword>
<dbReference type="CDD" id="cd00609">
    <property type="entry name" value="AAT_like"/>
    <property type="match status" value="1"/>
</dbReference>
<dbReference type="InterPro" id="IPR050106">
    <property type="entry name" value="HistidinolP_aminotransfase"/>
</dbReference>
<evidence type="ECO:0000256" key="3">
    <source>
        <dbReference type="ARBA" id="ARBA00007970"/>
    </source>
</evidence>
<dbReference type="RefSeq" id="WP_209053254.1">
    <property type="nucleotide sequence ID" value="NZ_CP072425.1"/>
</dbReference>
<feature type="modified residue" description="N6-(pyridoxal phosphate)lysine" evidence="9">
    <location>
        <position position="225"/>
    </location>
</feature>
<evidence type="ECO:0000256" key="1">
    <source>
        <dbReference type="ARBA" id="ARBA00001933"/>
    </source>
</evidence>
<comment type="pathway">
    <text evidence="2 9">Amino-acid biosynthesis; L-histidine biosynthesis; L-histidine from 5-phospho-alpha-D-ribose 1-diphosphate: step 7/9.</text>
</comment>
<dbReference type="PANTHER" id="PTHR43643:SF3">
    <property type="entry name" value="HISTIDINOL-PHOSPHATE AMINOTRANSFERASE"/>
    <property type="match status" value="1"/>
</dbReference>
<comment type="subunit">
    <text evidence="4 9">Homodimer.</text>
</comment>
<dbReference type="InterPro" id="IPR004839">
    <property type="entry name" value="Aminotransferase_I/II_large"/>
</dbReference>
<evidence type="ECO:0000256" key="8">
    <source>
        <dbReference type="ARBA" id="ARBA00047481"/>
    </source>
</evidence>
<evidence type="ECO:0000256" key="7">
    <source>
        <dbReference type="ARBA" id="ARBA00022898"/>
    </source>
</evidence>
<accession>A0ABX7V8M5</accession>
<keyword evidence="9" id="KW-0028">Amino-acid biosynthesis</keyword>
<keyword evidence="5 9" id="KW-0032">Aminotransferase</keyword>
<organism evidence="11 12">
    <name type="scientific">Pseudoalteromonas viridis</name>
    <dbReference type="NCBI Taxonomy" id="339617"/>
    <lineage>
        <taxon>Bacteria</taxon>
        <taxon>Pseudomonadati</taxon>
        <taxon>Pseudomonadota</taxon>
        <taxon>Gammaproteobacteria</taxon>
        <taxon>Alteromonadales</taxon>
        <taxon>Pseudoalteromonadaceae</taxon>
        <taxon>Pseudoalteromonas</taxon>
    </lineage>
</organism>
<keyword evidence="9" id="KW-0368">Histidine biosynthesis</keyword>
<dbReference type="InterPro" id="IPR015421">
    <property type="entry name" value="PyrdxlP-dep_Trfase_major"/>
</dbReference>
<dbReference type="NCBIfam" id="TIGR01141">
    <property type="entry name" value="hisC"/>
    <property type="match status" value="1"/>
</dbReference>
<dbReference type="PROSITE" id="PS00599">
    <property type="entry name" value="AA_TRANSFER_CLASS_2"/>
    <property type="match status" value="1"/>
</dbReference>
<dbReference type="Proteomes" id="UP000665025">
    <property type="component" value="Chromosome 1"/>
</dbReference>
<sequence length="370" mass="40341">MNWKHCVAPSLLTLSPYQAGLTKAQLKRKLGVEQVYKFASNESPLAISEQIKDALLSAQEEAHIYPDYQDLIAALAQHHGVSVEQVILGNGSIDVIELAFRLVGQPGKSLLCSEFGYSAYPLLAKASGLSVTKVSSSSSFGHQVEALLAAVDDTTAIVALDSPTNMSGDSLSVSQLEALISRLPEQVLVVLDQAYIEFVDGDLGRQTIELLHRHPNVLITRTFSKAYGLAGLRVGYGLADPQLIAWLQRLQRPFPVAGMAVAAALAALQDTEHHRRILDVVAREKLLMCQRLKQCGFEVQLGEGNFLLVDAQEQGEALYQSLLQAGFIVRALSGYQRPELLRISISGSEENLRLIQQIEQVCLTDTEVAL</sequence>
<evidence type="ECO:0000259" key="10">
    <source>
        <dbReference type="Pfam" id="PF00155"/>
    </source>
</evidence>
<dbReference type="Gene3D" id="3.40.640.10">
    <property type="entry name" value="Type I PLP-dependent aspartate aminotransferase-like (Major domain)"/>
    <property type="match status" value="1"/>
</dbReference>
<evidence type="ECO:0000256" key="9">
    <source>
        <dbReference type="HAMAP-Rule" id="MF_01023"/>
    </source>
</evidence>
<evidence type="ECO:0000313" key="11">
    <source>
        <dbReference type="EMBL" id="QTL36855.1"/>
    </source>
</evidence>
<dbReference type="Pfam" id="PF00155">
    <property type="entry name" value="Aminotran_1_2"/>
    <property type="match status" value="1"/>
</dbReference>
<proteinExistence type="inferred from homology"/>
<dbReference type="PANTHER" id="PTHR43643">
    <property type="entry name" value="HISTIDINOL-PHOSPHATE AMINOTRANSFERASE 2"/>
    <property type="match status" value="1"/>
</dbReference>
<dbReference type="GO" id="GO:0004400">
    <property type="term" value="F:histidinol-phosphate transaminase activity"/>
    <property type="evidence" value="ECO:0007669"/>
    <property type="project" value="UniProtKB-EC"/>
</dbReference>
<dbReference type="HAMAP" id="MF_01023">
    <property type="entry name" value="HisC_aminotrans_2"/>
    <property type="match status" value="1"/>
</dbReference>
<dbReference type="InterPro" id="IPR005861">
    <property type="entry name" value="HisP_aminotrans"/>
</dbReference>
<dbReference type="InterPro" id="IPR015424">
    <property type="entry name" value="PyrdxlP-dep_Trfase"/>
</dbReference>
<dbReference type="InterPro" id="IPR001917">
    <property type="entry name" value="Aminotrans_II_pyridoxalP_BS"/>
</dbReference>
<evidence type="ECO:0000313" key="12">
    <source>
        <dbReference type="Proteomes" id="UP000665025"/>
    </source>
</evidence>
<evidence type="ECO:0000256" key="6">
    <source>
        <dbReference type="ARBA" id="ARBA00022679"/>
    </source>
</evidence>
<dbReference type="Gene3D" id="3.90.1150.10">
    <property type="entry name" value="Aspartate Aminotransferase, domain 1"/>
    <property type="match status" value="1"/>
</dbReference>
<name>A0ABX7V8M5_9GAMM</name>
<evidence type="ECO:0000256" key="2">
    <source>
        <dbReference type="ARBA" id="ARBA00005011"/>
    </source>
</evidence>
<comment type="cofactor">
    <cofactor evidence="1 9">
        <name>pyridoxal 5'-phosphate</name>
        <dbReference type="ChEBI" id="CHEBI:597326"/>
    </cofactor>
</comment>
<keyword evidence="7 9" id="KW-0663">Pyridoxal phosphate</keyword>
<dbReference type="EMBL" id="CP072425">
    <property type="protein sequence ID" value="QTL36855.1"/>
    <property type="molecule type" value="Genomic_DNA"/>
</dbReference>
<dbReference type="EC" id="2.6.1.9" evidence="9"/>